<organism evidence="3 4">
    <name type="scientific">Metabacillus rhizolycopersici</name>
    <dbReference type="NCBI Taxonomy" id="2875709"/>
    <lineage>
        <taxon>Bacteria</taxon>
        <taxon>Bacillati</taxon>
        <taxon>Bacillota</taxon>
        <taxon>Bacilli</taxon>
        <taxon>Bacillales</taxon>
        <taxon>Bacillaceae</taxon>
        <taxon>Metabacillus</taxon>
    </lineage>
</organism>
<feature type="domain" description="Tetrapyrrole methylase" evidence="1">
    <location>
        <begin position="5"/>
        <end position="205"/>
    </location>
</feature>
<dbReference type="CDD" id="cd11528">
    <property type="entry name" value="NTP-PPase_MazG_Nterm"/>
    <property type="match status" value="1"/>
</dbReference>
<dbReference type="Pfam" id="PF00590">
    <property type="entry name" value="TP_methylase"/>
    <property type="match status" value="1"/>
</dbReference>
<dbReference type="GO" id="GO:0047429">
    <property type="term" value="F:nucleoside triphosphate diphosphatase activity"/>
    <property type="evidence" value="ECO:0007669"/>
    <property type="project" value="UniProtKB-EC"/>
</dbReference>
<keyword evidence="3" id="KW-0378">Hydrolase</keyword>
<dbReference type="PANTHER" id="PTHR30522:SF0">
    <property type="entry name" value="NUCLEOSIDE TRIPHOSPHATE PYROPHOSPHOHYDROLASE"/>
    <property type="match status" value="1"/>
</dbReference>
<dbReference type="InterPro" id="IPR004518">
    <property type="entry name" value="MazG-like_dom"/>
</dbReference>
<dbReference type="NCBIfam" id="NF007113">
    <property type="entry name" value="PRK09562.1"/>
    <property type="match status" value="1"/>
</dbReference>
<reference evidence="3" key="1">
    <citation type="submission" date="2024-05" db="EMBL/GenBank/DDBJ databases">
        <title>Metabacillus sp. nov., isolated from the rhizosphere soil of tomato plants.</title>
        <authorList>
            <person name="Ma R."/>
        </authorList>
    </citation>
    <scope>NUCLEOTIDE SEQUENCE</scope>
    <source>
        <strain evidence="3">DBTR6</strain>
    </source>
</reference>
<dbReference type="SUPFAM" id="SSF101386">
    <property type="entry name" value="all-alpha NTP pyrophosphatases"/>
    <property type="match status" value="2"/>
</dbReference>
<dbReference type="CDD" id="cd11723">
    <property type="entry name" value="YabN_N_like"/>
    <property type="match status" value="1"/>
</dbReference>
<protein>
    <submittedName>
        <fullName evidence="3">Nucleoside triphosphate pyrophosphohydrolase</fullName>
        <ecNumber evidence="3">3.6.1.9</ecNumber>
    </submittedName>
</protein>
<dbReference type="Proteomes" id="UP001165287">
    <property type="component" value="Unassembled WGS sequence"/>
</dbReference>
<dbReference type="PANTHER" id="PTHR30522">
    <property type="entry name" value="NUCLEOSIDE TRIPHOSPHATE PYROPHOSPHOHYDROLASE"/>
    <property type="match status" value="1"/>
</dbReference>
<dbReference type="SUPFAM" id="SSF53790">
    <property type="entry name" value="Tetrapyrrole methylase"/>
    <property type="match status" value="1"/>
</dbReference>
<dbReference type="RefSeq" id="WP_224139441.1">
    <property type="nucleotide sequence ID" value="NZ_JAIQUM010000027.1"/>
</dbReference>
<dbReference type="InterPro" id="IPR035996">
    <property type="entry name" value="4pyrrol_Methylase_sf"/>
</dbReference>
<accession>A0ABS7US92</accession>
<dbReference type="InterPro" id="IPR000878">
    <property type="entry name" value="4pyrrol_Mease"/>
</dbReference>
<feature type="domain" description="NTP pyrophosphohydrolase MazG-like" evidence="2">
    <location>
        <begin position="394"/>
        <end position="452"/>
    </location>
</feature>
<dbReference type="Pfam" id="PF03819">
    <property type="entry name" value="MazG"/>
    <property type="match status" value="2"/>
</dbReference>
<dbReference type="EMBL" id="JAIQUM010000027">
    <property type="protein sequence ID" value="MBZ5751175.1"/>
    <property type="molecule type" value="Genomic_DNA"/>
</dbReference>
<dbReference type="EC" id="3.6.1.9" evidence="3"/>
<name>A0ABS7US92_9BACI</name>
<evidence type="ECO:0000313" key="4">
    <source>
        <dbReference type="Proteomes" id="UP001165287"/>
    </source>
</evidence>
<keyword evidence="4" id="KW-1185">Reference proteome</keyword>
<dbReference type="InterPro" id="IPR035013">
    <property type="entry name" value="YabN_N"/>
</dbReference>
<dbReference type="CDD" id="cd11529">
    <property type="entry name" value="NTP-PPase_MazG_Cterm"/>
    <property type="match status" value="1"/>
</dbReference>
<dbReference type="NCBIfam" id="TIGR00444">
    <property type="entry name" value="mazG"/>
    <property type="match status" value="1"/>
</dbReference>
<dbReference type="InterPro" id="IPR024180">
    <property type="entry name" value="Tetrapyrrole_Mease/MazG_pred"/>
</dbReference>
<dbReference type="InterPro" id="IPR011551">
    <property type="entry name" value="NTP_PyrPHydrolase_MazG"/>
</dbReference>
<comment type="caution">
    <text evidence="3">The sequence shown here is derived from an EMBL/GenBank/DDBJ whole genome shotgun (WGS) entry which is preliminary data.</text>
</comment>
<dbReference type="InterPro" id="IPR014777">
    <property type="entry name" value="4pyrrole_Mease_sub1"/>
</dbReference>
<gene>
    <name evidence="3" type="primary">mazG</name>
    <name evidence="3" type="ORF">K9V48_13160</name>
</gene>
<dbReference type="Gene3D" id="1.10.287.1080">
    <property type="entry name" value="MazG-like"/>
    <property type="match status" value="2"/>
</dbReference>
<evidence type="ECO:0000259" key="1">
    <source>
        <dbReference type="Pfam" id="PF00590"/>
    </source>
</evidence>
<proteinExistence type="predicted"/>
<feature type="domain" description="NTP pyrophosphohydrolase MazG-like" evidence="2">
    <location>
        <begin position="254"/>
        <end position="327"/>
    </location>
</feature>
<evidence type="ECO:0000313" key="3">
    <source>
        <dbReference type="EMBL" id="MBZ5751175.1"/>
    </source>
</evidence>
<sequence length="494" mass="56678">MAKQITIVGLGAGDLNQLPYGVYQLITKSEHLFLRTKEHPIIGELHSEISFESFDSIYEENDHFEDVYHKIVEKLLEKADDADIVYAVPGHPLVAEKTVQILLTDGRQSGYTIVVQGGQSFLDSTFQALEIDPIEGFQLVDALTLKSDQLQLNGHVIITQVYDQMVASEVKLTLMEQLPDDYKVMIVTAAGSSEQQIKEVALYELDRETRMNNLTSIYIPPVENSETLHHQFSSLRGIIAKLRGPNGCPWDKEQTHDSLKRYLIEECYELLEAIEEEDYDHIIEELGDVLLQVVLHAQIGEDDGMFSIDDVIKGISDKMVRRHPHVFGEVMVQDTEEVLSNWEDIKRKEKGSRDKTSILDSVSTALPALSKAYHLQKKAAKVGFDWPTIDGTWEKVKEEINEFEIEIASNEDERLMMKEFGDVLFALVNVGRHYKIEPEEALTSTNKKFYDRFTYIEKKAVENQKELQDMSLEEMDRYWDEAKKLVKRDKDETR</sequence>
<dbReference type="Gene3D" id="3.40.1010.10">
    <property type="entry name" value="Cobalt-precorrin-4 Transmethylase, Domain 1"/>
    <property type="match status" value="1"/>
</dbReference>
<dbReference type="InterPro" id="IPR048011">
    <property type="entry name" value="NTP-PPase_MazG-like_C"/>
</dbReference>
<dbReference type="PIRSF" id="PIRSF002845">
    <property type="entry name" value="Ttrprl_mtas_MazG"/>
    <property type="match status" value="1"/>
</dbReference>
<evidence type="ECO:0000259" key="2">
    <source>
        <dbReference type="Pfam" id="PF03819"/>
    </source>
</evidence>
<dbReference type="InterPro" id="IPR048015">
    <property type="entry name" value="NTP-PPase_MazG-like_N"/>
</dbReference>